<evidence type="ECO:0000256" key="1">
    <source>
        <dbReference type="SAM" id="Phobius"/>
    </source>
</evidence>
<evidence type="ECO:0000313" key="3">
    <source>
        <dbReference type="Proteomes" id="UP000230233"/>
    </source>
</evidence>
<evidence type="ECO:0000313" key="2">
    <source>
        <dbReference type="EMBL" id="PIC46725.1"/>
    </source>
</evidence>
<keyword evidence="1" id="KW-0472">Membrane</keyword>
<dbReference type="AlphaFoldDB" id="A0A2G5V4L1"/>
<dbReference type="EMBL" id="PDUG01000002">
    <property type="protein sequence ID" value="PIC46725.1"/>
    <property type="molecule type" value="Genomic_DNA"/>
</dbReference>
<accession>A0A2G5V4L1</accession>
<keyword evidence="1" id="KW-0812">Transmembrane</keyword>
<sequence length="202" mass="23327">MDHSTRFRVHNWLRSRRKLFQSRMCLLMLVMINFVNSVILTLEICGEDSNMTLLMFFVNTFVVFLSMYGLYNFRPVFLSPNVLLKIILSSSALFYGLQMAETTSNSAIFVWLTISIVFFILEIHTMFSTTFDIIKQLNLRAYSKPPPNYNQVMSIDIPPPSYEEALVRLQQNRTAQVHSSPKNSTTEQPTQLNTCDLAHLVV</sequence>
<gene>
    <name evidence="2" type="primary">Cni-C17G10.7</name>
    <name evidence="2" type="synonym">Cnig_chr_II.g6322</name>
    <name evidence="2" type="ORF">B9Z55_006322</name>
</gene>
<protein>
    <submittedName>
        <fullName evidence="2">Uncharacterized protein</fullName>
    </submittedName>
</protein>
<proteinExistence type="predicted"/>
<organism evidence="2 3">
    <name type="scientific">Caenorhabditis nigoni</name>
    <dbReference type="NCBI Taxonomy" id="1611254"/>
    <lineage>
        <taxon>Eukaryota</taxon>
        <taxon>Metazoa</taxon>
        <taxon>Ecdysozoa</taxon>
        <taxon>Nematoda</taxon>
        <taxon>Chromadorea</taxon>
        <taxon>Rhabditida</taxon>
        <taxon>Rhabditina</taxon>
        <taxon>Rhabditomorpha</taxon>
        <taxon>Rhabditoidea</taxon>
        <taxon>Rhabditidae</taxon>
        <taxon>Peloderinae</taxon>
        <taxon>Caenorhabditis</taxon>
    </lineage>
</organism>
<name>A0A2G5V4L1_9PELO</name>
<feature type="transmembrane region" description="Helical" evidence="1">
    <location>
        <begin position="51"/>
        <end position="70"/>
    </location>
</feature>
<dbReference type="OrthoDB" id="5783116at2759"/>
<dbReference type="Proteomes" id="UP000230233">
    <property type="component" value="Chromosome II"/>
</dbReference>
<keyword evidence="3" id="KW-1185">Reference proteome</keyword>
<feature type="transmembrane region" description="Helical" evidence="1">
    <location>
        <begin position="106"/>
        <end position="127"/>
    </location>
</feature>
<comment type="caution">
    <text evidence="2">The sequence shown here is derived from an EMBL/GenBank/DDBJ whole genome shotgun (WGS) entry which is preliminary data.</text>
</comment>
<feature type="transmembrane region" description="Helical" evidence="1">
    <location>
        <begin position="82"/>
        <end position="100"/>
    </location>
</feature>
<keyword evidence="1" id="KW-1133">Transmembrane helix</keyword>
<feature type="transmembrane region" description="Helical" evidence="1">
    <location>
        <begin position="20"/>
        <end position="39"/>
    </location>
</feature>
<reference evidence="3" key="1">
    <citation type="submission" date="2017-10" db="EMBL/GenBank/DDBJ databases">
        <title>Rapid genome shrinkage in a self-fertile nematode reveals novel sperm competition proteins.</title>
        <authorList>
            <person name="Yin D."/>
            <person name="Schwarz E.M."/>
            <person name="Thomas C.G."/>
            <person name="Felde R.L."/>
            <person name="Korf I.F."/>
            <person name="Cutter A.D."/>
            <person name="Schartner C.M."/>
            <person name="Ralston E.J."/>
            <person name="Meyer B.J."/>
            <person name="Haag E.S."/>
        </authorList>
    </citation>
    <scope>NUCLEOTIDE SEQUENCE [LARGE SCALE GENOMIC DNA]</scope>
    <source>
        <strain evidence="3">JU1422</strain>
    </source>
</reference>